<evidence type="ECO:0000313" key="1">
    <source>
        <dbReference type="EMBL" id="RZT94953.1"/>
    </source>
</evidence>
<dbReference type="Proteomes" id="UP000293671">
    <property type="component" value="Unassembled WGS sequence"/>
</dbReference>
<dbReference type="EMBL" id="SHKP01000007">
    <property type="protein sequence ID" value="RZT94953.1"/>
    <property type="molecule type" value="Genomic_DNA"/>
</dbReference>
<evidence type="ECO:0000313" key="2">
    <source>
        <dbReference type="Proteomes" id="UP000293671"/>
    </source>
</evidence>
<proteinExistence type="predicted"/>
<sequence>MVEHGLVIDSSNDEITVGFDCYHSHFDQWLGDGAHFGTTAALEFVKQIMTEQVAVVSWWQNEEWRGSAQLEPLDSAKPPSWAAAGTFNRIRVRSWNGTHNADFSA</sequence>
<organism evidence="1 2">
    <name type="scientific">Rivibacter subsaxonicus</name>
    <dbReference type="NCBI Taxonomy" id="457575"/>
    <lineage>
        <taxon>Bacteria</taxon>
        <taxon>Pseudomonadati</taxon>
        <taxon>Pseudomonadota</taxon>
        <taxon>Betaproteobacteria</taxon>
        <taxon>Burkholderiales</taxon>
        <taxon>Rivibacter</taxon>
    </lineage>
</organism>
<gene>
    <name evidence="1" type="ORF">EV670_2699</name>
</gene>
<keyword evidence="2" id="KW-1185">Reference proteome</keyword>
<comment type="caution">
    <text evidence="1">The sequence shown here is derived from an EMBL/GenBank/DDBJ whole genome shotgun (WGS) entry which is preliminary data.</text>
</comment>
<dbReference type="AlphaFoldDB" id="A0A4Q7VG15"/>
<reference evidence="1 2" key="1">
    <citation type="submission" date="2019-02" db="EMBL/GenBank/DDBJ databases">
        <title>Genomic Encyclopedia of Type Strains, Phase IV (KMG-IV): sequencing the most valuable type-strain genomes for metagenomic binning, comparative biology and taxonomic classification.</title>
        <authorList>
            <person name="Goeker M."/>
        </authorList>
    </citation>
    <scope>NUCLEOTIDE SEQUENCE [LARGE SCALE GENOMIC DNA]</scope>
    <source>
        <strain evidence="1 2">DSM 19570</strain>
    </source>
</reference>
<name>A0A4Q7VG15_9BURK</name>
<accession>A0A4Q7VG15</accession>
<protein>
    <submittedName>
        <fullName evidence="1">Uncharacterized protein</fullName>
    </submittedName>
</protein>